<comment type="subunit">
    <text evidence="3">The complex is composed of two ATP-binding proteins (UgpC), two transmembrane proteins (UgpA and UgpE) and a solute-binding protein (UgpB).</text>
</comment>
<evidence type="ECO:0000256" key="10">
    <source>
        <dbReference type="ARBA" id="ARBA00037054"/>
    </source>
</evidence>
<evidence type="ECO:0000256" key="12">
    <source>
        <dbReference type="RuleBase" id="RU363032"/>
    </source>
</evidence>
<dbReference type="SUPFAM" id="SSF161098">
    <property type="entry name" value="MetI-like"/>
    <property type="match status" value="1"/>
</dbReference>
<sequence>MSHSRRALFRSPWLPWALVAPQLLIIFVFFYWPTGEALYWAFTLEQPWGGGNDWVGLQNFAAVFTDPNYWHSVRISVVYAVATTILAIGISLLLAMFVDRELTYTRGYRLALIWPYAIAAPAVGIVFRFVFDPRSGVFAVLNQASPGLWNPVLNGNHAMVMLVLAGAWQLVSYNFVFLLAGLQSIPRGLVEAAAMDGAGPLRRMRDLQAPLLAPTLFFLVIINLTDSFTHSFALVDVMTAGGPARSTDLMVYKIYADGFKGLDYSGAAAQSIVLMLLVVALTFIQFRFVERRLHYK</sequence>
<evidence type="ECO:0000256" key="7">
    <source>
        <dbReference type="ARBA" id="ARBA00022692"/>
    </source>
</evidence>
<reference evidence="14 15" key="1">
    <citation type="submission" date="2020-09" db="EMBL/GenBank/DDBJ databases">
        <title>Roseomonas.</title>
        <authorList>
            <person name="Zhu W."/>
        </authorList>
    </citation>
    <scope>NUCLEOTIDE SEQUENCE [LARGE SCALE GENOMIC DNA]</scope>
    <source>
        <strain evidence="14 15">573</strain>
    </source>
</reference>
<name>A0ABS3KLW9_9PROT</name>
<keyword evidence="7 12" id="KW-0812">Transmembrane</keyword>
<organism evidence="14 15">
    <name type="scientific">Roseomonas haemaphysalidis</name>
    <dbReference type="NCBI Taxonomy" id="2768162"/>
    <lineage>
        <taxon>Bacteria</taxon>
        <taxon>Pseudomonadati</taxon>
        <taxon>Pseudomonadota</taxon>
        <taxon>Alphaproteobacteria</taxon>
        <taxon>Acetobacterales</taxon>
        <taxon>Roseomonadaceae</taxon>
        <taxon>Roseomonas</taxon>
    </lineage>
</organism>
<dbReference type="InterPro" id="IPR000515">
    <property type="entry name" value="MetI-like"/>
</dbReference>
<gene>
    <name evidence="14" type="ORF">IAI61_05350</name>
</gene>
<feature type="transmembrane region" description="Helical" evidence="12">
    <location>
        <begin position="77"/>
        <end position="98"/>
    </location>
</feature>
<dbReference type="InterPro" id="IPR035906">
    <property type="entry name" value="MetI-like_sf"/>
</dbReference>
<keyword evidence="5" id="KW-1003">Cell membrane</keyword>
<evidence type="ECO:0000256" key="6">
    <source>
        <dbReference type="ARBA" id="ARBA00022519"/>
    </source>
</evidence>
<dbReference type="PROSITE" id="PS50928">
    <property type="entry name" value="ABC_TM1"/>
    <property type="match status" value="1"/>
</dbReference>
<evidence type="ECO:0000259" key="13">
    <source>
        <dbReference type="PROSITE" id="PS50928"/>
    </source>
</evidence>
<feature type="domain" description="ABC transmembrane type-1" evidence="13">
    <location>
        <begin position="73"/>
        <end position="285"/>
    </location>
</feature>
<dbReference type="InterPro" id="IPR050809">
    <property type="entry name" value="UgpAE/MalFG_permease"/>
</dbReference>
<comment type="similarity">
    <text evidence="2 12">Belongs to the binding-protein-dependent transport system permease family.</text>
</comment>
<feature type="transmembrane region" description="Helical" evidence="12">
    <location>
        <begin position="267"/>
        <end position="289"/>
    </location>
</feature>
<keyword evidence="8 12" id="KW-1133">Transmembrane helix</keyword>
<dbReference type="EMBL" id="JACTNG010000002">
    <property type="protein sequence ID" value="MBO1078447.1"/>
    <property type="molecule type" value="Genomic_DNA"/>
</dbReference>
<keyword evidence="9 12" id="KW-0472">Membrane</keyword>
<dbReference type="RefSeq" id="WP_207415870.1">
    <property type="nucleotide sequence ID" value="NZ_CP061178.1"/>
</dbReference>
<evidence type="ECO:0000256" key="2">
    <source>
        <dbReference type="ARBA" id="ARBA00009306"/>
    </source>
</evidence>
<evidence type="ECO:0000256" key="1">
    <source>
        <dbReference type="ARBA" id="ARBA00004429"/>
    </source>
</evidence>
<evidence type="ECO:0000313" key="14">
    <source>
        <dbReference type="EMBL" id="MBO1078447.1"/>
    </source>
</evidence>
<keyword evidence="4 12" id="KW-0813">Transport</keyword>
<evidence type="ECO:0000256" key="11">
    <source>
        <dbReference type="ARBA" id="ARBA00040780"/>
    </source>
</evidence>
<dbReference type="Pfam" id="PF00528">
    <property type="entry name" value="BPD_transp_1"/>
    <property type="match status" value="1"/>
</dbReference>
<keyword evidence="15" id="KW-1185">Reference proteome</keyword>
<comment type="function">
    <text evidence="10">Part of the ABC transporter complex UgpBAEC involved in sn-glycerol-3-phosphate (G3P) import. Probably responsible for the translocation of the substrate across the membrane.</text>
</comment>
<protein>
    <recommendedName>
        <fullName evidence="11">sn-glycerol-3-phosphate transport system permease protein UgpA</fullName>
    </recommendedName>
</protein>
<dbReference type="CDD" id="cd06261">
    <property type="entry name" value="TM_PBP2"/>
    <property type="match status" value="1"/>
</dbReference>
<dbReference type="Proteomes" id="UP001518989">
    <property type="component" value="Unassembled WGS sequence"/>
</dbReference>
<dbReference type="Gene3D" id="1.10.3720.10">
    <property type="entry name" value="MetI-like"/>
    <property type="match status" value="1"/>
</dbReference>
<feature type="transmembrane region" description="Helical" evidence="12">
    <location>
        <begin position="110"/>
        <end position="131"/>
    </location>
</feature>
<feature type="transmembrane region" description="Helical" evidence="12">
    <location>
        <begin position="12"/>
        <end position="32"/>
    </location>
</feature>
<evidence type="ECO:0000313" key="15">
    <source>
        <dbReference type="Proteomes" id="UP001518989"/>
    </source>
</evidence>
<feature type="transmembrane region" description="Helical" evidence="12">
    <location>
        <begin position="158"/>
        <end position="180"/>
    </location>
</feature>
<evidence type="ECO:0000256" key="8">
    <source>
        <dbReference type="ARBA" id="ARBA00022989"/>
    </source>
</evidence>
<evidence type="ECO:0000256" key="4">
    <source>
        <dbReference type="ARBA" id="ARBA00022448"/>
    </source>
</evidence>
<keyword evidence="6" id="KW-0997">Cell inner membrane</keyword>
<comment type="subcellular location">
    <subcellularLocation>
        <location evidence="1">Cell inner membrane</location>
        <topology evidence="1">Multi-pass membrane protein</topology>
    </subcellularLocation>
    <subcellularLocation>
        <location evidence="12">Cell membrane</location>
        <topology evidence="12">Multi-pass membrane protein</topology>
    </subcellularLocation>
</comment>
<feature type="transmembrane region" description="Helical" evidence="12">
    <location>
        <begin position="211"/>
        <end position="233"/>
    </location>
</feature>
<comment type="caution">
    <text evidence="14">The sequence shown here is derived from an EMBL/GenBank/DDBJ whole genome shotgun (WGS) entry which is preliminary data.</text>
</comment>
<dbReference type="PANTHER" id="PTHR43227:SF9">
    <property type="entry name" value="SN-GLYCEROL-3-PHOSPHATE TRANSPORT SYSTEM PERMEASE PROTEIN UGPA"/>
    <property type="match status" value="1"/>
</dbReference>
<accession>A0ABS3KLW9</accession>
<dbReference type="PANTHER" id="PTHR43227">
    <property type="entry name" value="BLL4140 PROTEIN"/>
    <property type="match status" value="1"/>
</dbReference>
<evidence type="ECO:0000256" key="5">
    <source>
        <dbReference type="ARBA" id="ARBA00022475"/>
    </source>
</evidence>
<proteinExistence type="inferred from homology"/>
<evidence type="ECO:0000256" key="3">
    <source>
        <dbReference type="ARBA" id="ARBA00011557"/>
    </source>
</evidence>
<evidence type="ECO:0000256" key="9">
    <source>
        <dbReference type="ARBA" id="ARBA00023136"/>
    </source>
</evidence>